<proteinExistence type="predicted"/>
<reference evidence="3" key="1">
    <citation type="submission" date="2020-04" db="EMBL/GenBank/DDBJ databases">
        <authorList>
            <person name="Chiriac C."/>
            <person name="Salcher M."/>
            <person name="Ghai R."/>
            <person name="Kavagutti S V."/>
        </authorList>
    </citation>
    <scope>NUCLEOTIDE SEQUENCE</scope>
</reference>
<protein>
    <submittedName>
        <fullName evidence="3">Uncharacterized protein</fullName>
    </submittedName>
</protein>
<evidence type="ECO:0000313" key="2">
    <source>
        <dbReference type="EMBL" id="CAB4146796.1"/>
    </source>
</evidence>
<feature type="transmembrane region" description="Helical" evidence="1">
    <location>
        <begin position="54"/>
        <end position="79"/>
    </location>
</feature>
<evidence type="ECO:0000256" key="1">
    <source>
        <dbReference type="SAM" id="Phobius"/>
    </source>
</evidence>
<dbReference type="EMBL" id="LR797104">
    <property type="protein sequence ID" value="CAB4187491.1"/>
    <property type="molecule type" value="Genomic_DNA"/>
</dbReference>
<dbReference type="EMBL" id="LR796951">
    <property type="protein sequence ID" value="CAB4177564.1"/>
    <property type="molecule type" value="Genomic_DNA"/>
</dbReference>
<evidence type="ECO:0000313" key="4">
    <source>
        <dbReference type="EMBL" id="CAB4177564.1"/>
    </source>
</evidence>
<evidence type="ECO:0000313" key="3">
    <source>
        <dbReference type="EMBL" id="CAB4164530.1"/>
    </source>
</evidence>
<keyword evidence="1" id="KW-0812">Transmembrane</keyword>
<dbReference type="EMBL" id="LR796764">
    <property type="protein sequence ID" value="CAB4164530.1"/>
    <property type="molecule type" value="Genomic_DNA"/>
</dbReference>
<keyword evidence="1" id="KW-1133">Transmembrane helix</keyword>
<accession>A0A6J5NXZ5</accession>
<organism evidence="3">
    <name type="scientific">uncultured Caudovirales phage</name>
    <dbReference type="NCBI Taxonomy" id="2100421"/>
    <lineage>
        <taxon>Viruses</taxon>
        <taxon>Duplodnaviria</taxon>
        <taxon>Heunggongvirae</taxon>
        <taxon>Uroviricota</taxon>
        <taxon>Caudoviricetes</taxon>
        <taxon>Peduoviridae</taxon>
        <taxon>Maltschvirus</taxon>
        <taxon>Maltschvirus maltsch</taxon>
    </lineage>
</organism>
<dbReference type="EMBL" id="LR796473">
    <property type="protein sequence ID" value="CAB4146796.1"/>
    <property type="molecule type" value="Genomic_DNA"/>
</dbReference>
<evidence type="ECO:0000313" key="5">
    <source>
        <dbReference type="EMBL" id="CAB4187491.1"/>
    </source>
</evidence>
<name>A0A6J5NXZ5_9CAUD</name>
<keyword evidence="1" id="KW-0472">Membrane</keyword>
<gene>
    <name evidence="4" type="ORF">UFOVP1003_12</name>
    <name evidence="5" type="ORF">UFOVP1153_28</name>
    <name evidence="2" type="ORF">UFOVP493_28</name>
    <name evidence="3" type="ORF">UFOVP829_50</name>
</gene>
<sequence length="87" mass="9464">MNSASASAMRRLSSRCRGVLLSDRRHLYKVSLSMPAVLAATSYGQPSSIALQIAFIATFVSFVGGFLFFIVSSCPPLLFSTPSRIFR</sequence>